<dbReference type="PROSITE" id="PS51257">
    <property type="entry name" value="PROKAR_LIPOPROTEIN"/>
    <property type="match status" value="1"/>
</dbReference>
<evidence type="ECO:0008006" key="3">
    <source>
        <dbReference type="Google" id="ProtNLM"/>
    </source>
</evidence>
<keyword evidence="2" id="KW-1185">Reference proteome</keyword>
<name>A0ABR7JLN2_9FIRM</name>
<reference evidence="1 2" key="1">
    <citation type="submission" date="2020-08" db="EMBL/GenBank/DDBJ databases">
        <authorList>
            <person name="Liu C."/>
            <person name="Sun Q."/>
        </authorList>
    </citation>
    <scope>NUCLEOTIDE SEQUENCE [LARGE SCALE GENOMIC DNA]</scope>
    <source>
        <strain evidence="1 2">NSJ-18</strain>
    </source>
</reference>
<gene>
    <name evidence="1" type="ORF">H8923_03080</name>
</gene>
<dbReference type="RefSeq" id="WP_153925799.1">
    <property type="nucleotide sequence ID" value="NZ_JACRWE010000001.1"/>
</dbReference>
<protein>
    <recommendedName>
        <fullName evidence="3">Lipoprotein</fullName>
    </recommendedName>
</protein>
<organism evidence="1 2">
    <name type="scientific">Romboutsia faecis</name>
    <dbReference type="NCBI Taxonomy" id="2764597"/>
    <lineage>
        <taxon>Bacteria</taxon>
        <taxon>Bacillati</taxon>
        <taxon>Bacillota</taxon>
        <taxon>Clostridia</taxon>
        <taxon>Peptostreptococcales</taxon>
        <taxon>Peptostreptococcaceae</taxon>
        <taxon>Romboutsia</taxon>
    </lineage>
</organism>
<accession>A0ABR7JLN2</accession>
<dbReference type="EMBL" id="JACRWE010000001">
    <property type="protein sequence ID" value="MBC5995735.1"/>
    <property type="molecule type" value="Genomic_DNA"/>
</dbReference>
<sequence>MKLKKLLVSFITLSIFITGCSTINRKEVVSDKAKQQQTMTKVQNDVNEIMSKDYEYVLKNMGTPYSTTYWIEKDQINNTKTIDELNHTVNVGLVYPKYTADNELEGSALYIELDKNKVIEVQTYEFSSYNEEELEDDNVALIIDKYSDDAKLDLQDIESMKLDTYKGKSTDDIYNKLNCIDPNLAAYDMVSKSKSIEVYMLRDSESNKKNSNSVLTVFINNNKINDIKIINSSVLLDIAKDYLLN</sequence>
<dbReference type="Proteomes" id="UP000609849">
    <property type="component" value="Unassembled WGS sequence"/>
</dbReference>
<evidence type="ECO:0000313" key="2">
    <source>
        <dbReference type="Proteomes" id="UP000609849"/>
    </source>
</evidence>
<proteinExistence type="predicted"/>
<comment type="caution">
    <text evidence="1">The sequence shown here is derived from an EMBL/GenBank/DDBJ whole genome shotgun (WGS) entry which is preliminary data.</text>
</comment>
<evidence type="ECO:0000313" key="1">
    <source>
        <dbReference type="EMBL" id="MBC5995735.1"/>
    </source>
</evidence>